<accession>A0A372FTU6</accession>
<sequence>MNAGRSHPQTSGRCGGFALRRTAILSFPVRPSRVGTFVIEPQQVQDAKRALGAKLALRRRSRGLTQADLAARVYSTRSTVAGVERGHQVADRVFWQRCERLLDTDGQLLATYDEYQSLRLQFDQERRRARQHARWGETDDDLPQSPGGVGAATGQTASSDPTEKAWSTDLPAAPMPGQRLASVTVDPALALHWNEMLQLLAVSHNAFGSRQVYGVVCRELPIVRHYRHVAPDDLKPRLLAVEARWAEFASWTADSLGDVGAATHWLDHALTLANRAGDKRMAAYIFMRQAQQAVDRSEGTSATGLARTAETIVPLTDRDRALCLIRQAQGHALRGDRPRSLTAITAARELVDRATGDVADDADTIGRHCTDAYLRAHEGYCLLRLGQARAAVDVLEDVLNGWPVDYRQDEALTRGWLALSYVATNRLAEAGAEGSRALTLAAATASARAMRSLRQVHLRLAGTTTSADVTEFRNAFSLVESTVKL</sequence>
<name>A0A372FTU6_9ACTN</name>
<dbReference type="EMBL" id="QVFU01000035">
    <property type="protein sequence ID" value="RFS44153.1"/>
    <property type="molecule type" value="Genomic_DNA"/>
</dbReference>
<reference evidence="3 4" key="1">
    <citation type="submission" date="2018-08" db="EMBL/GenBank/DDBJ databases">
        <title>Verrucosispora craniellae sp. nov., isolated from a marine sponge in the South China Sea.</title>
        <authorList>
            <person name="Li L."/>
            <person name="Lin H.W."/>
        </authorList>
    </citation>
    <scope>NUCLEOTIDE SEQUENCE [LARGE SCALE GENOMIC DNA]</scope>
    <source>
        <strain evidence="3 4">LHW63014</strain>
    </source>
</reference>
<feature type="domain" description="HTH cro/C1-type" evidence="2">
    <location>
        <begin position="55"/>
        <end position="109"/>
    </location>
</feature>
<feature type="region of interest" description="Disordered" evidence="1">
    <location>
        <begin position="130"/>
        <end position="173"/>
    </location>
</feature>
<dbReference type="Gene3D" id="1.10.260.40">
    <property type="entry name" value="lambda repressor-like DNA-binding domains"/>
    <property type="match status" value="1"/>
</dbReference>
<dbReference type="PROSITE" id="PS50943">
    <property type="entry name" value="HTH_CROC1"/>
    <property type="match status" value="1"/>
</dbReference>
<dbReference type="InterPro" id="IPR001387">
    <property type="entry name" value="Cro/C1-type_HTH"/>
</dbReference>
<dbReference type="InterPro" id="IPR010982">
    <property type="entry name" value="Lambda_DNA-bd_dom_sf"/>
</dbReference>
<protein>
    <submittedName>
        <fullName evidence="3">XRE family transcriptional regulator</fullName>
    </submittedName>
</protein>
<organism evidence="3 4">
    <name type="scientific">Micromonospora craniellae</name>
    <dbReference type="NCBI Taxonomy" id="2294034"/>
    <lineage>
        <taxon>Bacteria</taxon>
        <taxon>Bacillati</taxon>
        <taxon>Actinomycetota</taxon>
        <taxon>Actinomycetes</taxon>
        <taxon>Micromonosporales</taxon>
        <taxon>Micromonosporaceae</taxon>
        <taxon>Micromonospora</taxon>
    </lineage>
</organism>
<dbReference type="Gene3D" id="1.25.40.10">
    <property type="entry name" value="Tetratricopeptide repeat domain"/>
    <property type="match status" value="1"/>
</dbReference>
<keyword evidence="4" id="KW-1185">Reference proteome</keyword>
<dbReference type="SUPFAM" id="SSF47413">
    <property type="entry name" value="lambda repressor-like DNA-binding domains"/>
    <property type="match status" value="1"/>
</dbReference>
<dbReference type="InterPro" id="IPR011990">
    <property type="entry name" value="TPR-like_helical_dom_sf"/>
</dbReference>
<comment type="caution">
    <text evidence="3">The sequence shown here is derived from an EMBL/GenBank/DDBJ whole genome shotgun (WGS) entry which is preliminary data.</text>
</comment>
<evidence type="ECO:0000313" key="3">
    <source>
        <dbReference type="EMBL" id="RFS44153.1"/>
    </source>
</evidence>
<evidence type="ECO:0000256" key="1">
    <source>
        <dbReference type="SAM" id="MobiDB-lite"/>
    </source>
</evidence>
<gene>
    <name evidence="3" type="ORF">D0Q02_23595</name>
</gene>
<evidence type="ECO:0000259" key="2">
    <source>
        <dbReference type="PROSITE" id="PS50943"/>
    </source>
</evidence>
<proteinExistence type="predicted"/>
<evidence type="ECO:0000313" key="4">
    <source>
        <dbReference type="Proteomes" id="UP000262621"/>
    </source>
</evidence>
<dbReference type="GO" id="GO:0003677">
    <property type="term" value="F:DNA binding"/>
    <property type="evidence" value="ECO:0007669"/>
    <property type="project" value="InterPro"/>
</dbReference>
<dbReference type="CDD" id="cd00093">
    <property type="entry name" value="HTH_XRE"/>
    <property type="match status" value="1"/>
</dbReference>
<dbReference type="SUPFAM" id="SSF48452">
    <property type="entry name" value="TPR-like"/>
    <property type="match status" value="1"/>
</dbReference>
<dbReference type="AlphaFoldDB" id="A0A372FTU6"/>
<dbReference type="Pfam" id="PF13560">
    <property type="entry name" value="HTH_31"/>
    <property type="match status" value="1"/>
</dbReference>
<dbReference type="Proteomes" id="UP000262621">
    <property type="component" value="Unassembled WGS sequence"/>
</dbReference>
<dbReference type="SMART" id="SM00530">
    <property type="entry name" value="HTH_XRE"/>
    <property type="match status" value="1"/>
</dbReference>